<organism evidence="1 2">
    <name type="scientific">Nibea albiflora</name>
    <name type="common">Yellow drum</name>
    <name type="synonym">Corvina albiflora</name>
    <dbReference type="NCBI Taxonomy" id="240163"/>
    <lineage>
        <taxon>Eukaryota</taxon>
        <taxon>Metazoa</taxon>
        <taxon>Chordata</taxon>
        <taxon>Craniata</taxon>
        <taxon>Vertebrata</taxon>
        <taxon>Euteleostomi</taxon>
        <taxon>Actinopterygii</taxon>
        <taxon>Neopterygii</taxon>
        <taxon>Teleostei</taxon>
        <taxon>Neoteleostei</taxon>
        <taxon>Acanthomorphata</taxon>
        <taxon>Eupercaria</taxon>
        <taxon>Sciaenidae</taxon>
        <taxon>Nibea</taxon>
    </lineage>
</organism>
<accession>A0ACB7F8S6</accession>
<evidence type="ECO:0000313" key="2">
    <source>
        <dbReference type="Proteomes" id="UP000805704"/>
    </source>
</evidence>
<name>A0ACB7F8S6_NIBAL</name>
<gene>
    <name evidence="1" type="primary">GARNL3</name>
    <name evidence="1" type="ORF">GBF38_009700</name>
</gene>
<keyword evidence="2" id="KW-1185">Reference proteome</keyword>
<evidence type="ECO:0000313" key="1">
    <source>
        <dbReference type="EMBL" id="KAG8010579.1"/>
    </source>
</evidence>
<sequence length="1497" mass="168109">MPARNRYNLVDDVADSRVPLHNEEAYQHGINFQAKYEFKAKNIKKKKVSIVVSVDGVKVLLRKKQKVNHRKDKDVTTLMSNVFSTFAMLNGIHLTRTQRKEWTWDESKMMIMQDPIYRIFYVSHDSQDLKIFSYIARDGSSNSFRCNVFKSKKKTQAMRIVRTVGQAFEVCHKLSLQHAEQDADGQADGESDKSTEETSSHGRKLTGAEQGEEDDGKHGGRRGGEDASAGASLCEKAVSEILQSLAELNVVKPGQTIIVQLLKDQMAAETAARMEAQARVHQLLLQNRDLLQHLALLVQQLKELEARSPKTTQPEPPQQEPQANGHNGPQSSCSSTSAKSLSLNLKNHYSQTPLDQLITSTPSWPLQTSPFSPTQVDCAESYLNLLNLENSTKPDAPVNGELDSFIRANGTAGSKESSCNEIVPFRNSANMDENPLKQTKPTELTHPINPSPSPPLPRSLRSSLPLPKPPSSPPPPPPPLPLLLLLSALSPPSISASEDLGCRRGDFSRKHYGSVELLISSDADGAIQRAGRFRVENGSSDEFSTEKTAVTQAVTIIMTMWCLCACVYVCDKQTSDYTPGTWRRTDVHLENPEYHTRWFFKYFLGKVHQNYVGTDAEKNPFYLSVVLSDQNNQRVPQYRAILWRKTGTLKISLPYSPTKTLSVKSILSAMNMDRFEKGPREILNPEIQKDLLVLEEQEGSVNFKFGVLYAKDGQLTDDEMFSNETGSESFDKFLNLLGDSITLQGWAGYRGGLDTKNDTTGIKSIYTVYQGHELMFHVSTMLPYSKENKQQVERKRHIGNDIVTIVFQEGDDASSSFKPSMIRSHFTLINGEKATLETPTFAQKRQRTLDMLIRSLYQDLMPDLHKNMLNRRSFSDVLPESPKSARKKEEARQAEFVRIGQALKLKTIVRGDAPTSLVTTGLCRKEPWESQSFCSTFPYEIVCADSWGQSCWLPQTQRGSCCWMAQTLPPVQVFDKTMVVKQMHVLEPQDLLITRADKGKDARLYVFRLSTLKRGLEEKQFARAKCDSRENKLEKTKGCHLYSINTHHGSELRIVAAIRNKLLLITRKRFEGFSAVAPGADSPVEEFQYIREICLCDPPVVMALVDGPTGENDNMICVAYKHQFDLINESTGDAYRLHHVDANRVNFVAAIDVYEDGEAGLLLFCPFNGSTPMIQSNTSDFHFSWNQMPNAIVCAFPYILAFTTDSIEIRLVVNGNLVYTAVVPELQLAASRPKGKKAKGKKVAPAPSVAKKHEAKKVVNPLFEKRPKNFGIGEDIQPKRDLTRFVKWPRYIRLQRQRSILYKRLKVPPAINQFTQALDRQTATQLFKLAHKYRPETKQEKKQRLLARAEQKAAGKGDTPTKRPPVLRAGVNTVTSLVESKKAQLVIIAHDVDPIELVVFLPALCRKMGVPYCIVKGKARLGRLVHRKTCTSVAFTQTNPEDKGALAKLVEAIKTNYNDRYEEIRRHWGGGIMGPKSTARITKLEKAKAKELATKLG</sequence>
<protein>
    <submittedName>
        <fullName evidence="1">GTPase-activating Rap/Ran-GAP domain-like protein 3</fullName>
    </submittedName>
</protein>
<proteinExistence type="predicted"/>
<dbReference type="EMBL" id="CM024803">
    <property type="protein sequence ID" value="KAG8010579.1"/>
    <property type="molecule type" value="Genomic_DNA"/>
</dbReference>
<dbReference type="Proteomes" id="UP000805704">
    <property type="component" value="Chromosome 15"/>
</dbReference>
<comment type="caution">
    <text evidence="1">The sequence shown here is derived from an EMBL/GenBank/DDBJ whole genome shotgun (WGS) entry which is preliminary data.</text>
</comment>
<reference evidence="1" key="1">
    <citation type="submission" date="2020-04" db="EMBL/GenBank/DDBJ databases">
        <title>A chromosome-scale assembly and high-density genetic map of the yellow drum (Nibea albiflora) genome.</title>
        <authorList>
            <person name="Xu D."/>
            <person name="Zhang W."/>
            <person name="Chen R."/>
            <person name="Tan P."/>
            <person name="Wang L."/>
            <person name="Song H."/>
            <person name="Tian L."/>
            <person name="Zhu Q."/>
            <person name="Wang B."/>
        </authorList>
    </citation>
    <scope>NUCLEOTIDE SEQUENCE</scope>
    <source>
        <strain evidence="1">ZJHYS-2018</strain>
    </source>
</reference>